<gene>
    <name evidence="1" type="ORF">CVT26_009596</name>
</gene>
<dbReference type="InterPro" id="IPR036047">
    <property type="entry name" value="F-box-like_dom_sf"/>
</dbReference>
<dbReference type="STRING" id="231916.A0A409YIJ4"/>
<organism evidence="1 2">
    <name type="scientific">Gymnopilus dilepis</name>
    <dbReference type="NCBI Taxonomy" id="231916"/>
    <lineage>
        <taxon>Eukaryota</taxon>
        <taxon>Fungi</taxon>
        <taxon>Dikarya</taxon>
        <taxon>Basidiomycota</taxon>
        <taxon>Agaricomycotina</taxon>
        <taxon>Agaricomycetes</taxon>
        <taxon>Agaricomycetidae</taxon>
        <taxon>Agaricales</taxon>
        <taxon>Agaricineae</taxon>
        <taxon>Hymenogastraceae</taxon>
        <taxon>Gymnopilus</taxon>
    </lineage>
</organism>
<dbReference type="Gene3D" id="3.80.10.10">
    <property type="entry name" value="Ribonuclease Inhibitor"/>
    <property type="match status" value="1"/>
</dbReference>
<reference evidence="1 2" key="1">
    <citation type="journal article" date="2018" name="Evol. Lett.">
        <title>Horizontal gene cluster transfer increased hallucinogenic mushroom diversity.</title>
        <authorList>
            <person name="Reynolds H.T."/>
            <person name="Vijayakumar V."/>
            <person name="Gluck-Thaler E."/>
            <person name="Korotkin H.B."/>
            <person name="Matheny P.B."/>
            <person name="Slot J.C."/>
        </authorList>
    </citation>
    <scope>NUCLEOTIDE SEQUENCE [LARGE SCALE GENOMIC DNA]</scope>
    <source>
        <strain evidence="1 2">SRW20</strain>
    </source>
</reference>
<comment type="caution">
    <text evidence="1">The sequence shown here is derived from an EMBL/GenBank/DDBJ whole genome shotgun (WGS) entry which is preliminary data.</text>
</comment>
<dbReference type="OrthoDB" id="2910058at2759"/>
<evidence type="ECO:0000313" key="2">
    <source>
        <dbReference type="Proteomes" id="UP000284706"/>
    </source>
</evidence>
<protein>
    <submittedName>
        <fullName evidence="1">Uncharacterized protein</fullName>
    </submittedName>
</protein>
<dbReference type="Proteomes" id="UP000284706">
    <property type="component" value="Unassembled WGS sequence"/>
</dbReference>
<dbReference type="InParanoid" id="A0A409YIJ4"/>
<dbReference type="EMBL" id="NHYE01000816">
    <property type="protein sequence ID" value="PPR02810.1"/>
    <property type="molecule type" value="Genomic_DNA"/>
</dbReference>
<sequence>MPPGWTIDDVPEDIWRSIFVIVVADKPVVQGILAALRLSHVCSSWRSIASCAPELWTSMVLSPGDKSILPSKALLSLALRNAGTLPLTMECPAVHKTPPDFTSDIEPAIFFLSHLYRARHLKISSQLFYTLLRLDLPSFCNIAKNMNDACWLEELELDLEEDITHFLLFVATIWKSAARLRALRLDGSRLGFRGVQKFQKAAYPFHQLTILEIRNEIPPNALFCILRLSMLLTTAGFLCVVGEIPSLSFQINLPYLRNLKLCGGPTSPREDFDSPSLARLHICPGTHQLATTLRPTLRFPTIPIVFAEFPLHNPMSIHQHRYTRRDAQTGVPAAPTLAYITSDYHASKARWSD</sequence>
<name>A0A409YIJ4_9AGAR</name>
<proteinExistence type="predicted"/>
<dbReference type="AlphaFoldDB" id="A0A409YIJ4"/>
<evidence type="ECO:0000313" key="1">
    <source>
        <dbReference type="EMBL" id="PPR02810.1"/>
    </source>
</evidence>
<keyword evidence="2" id="KW-1185">Reference proteome</keyword>
<dbReference type="InterPro" id="IPR032675">
    <property type="entry name" value="LRR_dom_sf"/>
</dbReference>
<accession>A0A409YIJ4</accession>
<dbReference type="SUPFAM" id="SSF81383">
    <property type="entry name" value="F-box domain"/>
    <property type="match status" value="1"/>
</dbReference>